<dbReference type="Gene3D" id="3.40.1260.10">
    <property type="entry name" value="DsrEFH-like"/>
    <property type="match status" value="1"/>
</dbReference>
<dbReference type="eggNOG" id="COG1416">
    <property type="taxonomic scope" value="Bacteria"/>
</dbReference>
<keyword evidence="1" id="KW-0732">Signal</keyword>
<dbReference type="STRING" id="317025.Tcr_1310"/>
<reference evidence="2" key="1">
    <citation type="submission" date="2006-07" db="EMBL/GenBank/DDBJ databases">
        <title>Complete sequence of Thiomicrospira crunogena XCL-2.</title>
        <authorList>
            <consortium name="US DOE Joint Genome Institute"/>
            <person name="Copeland A."/>
            <person name="Lucas S."/>
            <person name="Lapidus A."/>
            <person name="Barry K."/>
            <person name="Detter J.C."/>
            <person name="Glavina del Rio T."/>
            <person name="Hammon N."/>
            <person name="Israni S."/>
            <person name="Dalin E."/>
            <person name="Tice H."/>
            <person name="Pitluck S."/>
            <person name="Chain P."/>
            <person name="Malfatti S."/>
            <person name="Shin M."/>
            <person name="Vergez L."/>
            <person name="Schmutz J."/>
            <person name="Larimer F."/>
            <person name="Land M."/>
            <person name="Hauser L."/>
            <person name="Kyrpides N."/>
            <person name="Lykidis A."/>
            <person name="Scott K.M."/>
            <person name="Sievert S."/>
            <person name="Kerfeld C."/>
            <person name="Freyermuth S."/>
            <person name="Dobrinski K."/>
            <person name="Boller A."/>
            <person name="Fitzpatrick K."/>
            <person name="Thoma P."/>
            <person name="Moore J."/>
            <person name="Richardson P."/>
        </authorList>
    </citation>
    <scope>NUCLEOTIDE SEQUENCE</scope>
    <source>
        <strain evidence="2">XCL-2</strain>
    </source>
</reference>
<gene>
    <name evidence="2" type="ordered locus">Tcr_1310</name>
</gene>
<dbReference type="AlphaFoldDB" id="Q31G18"/>
<dbReference type="InterPro" id="IPR027396">
    <property type="entry name" value="DsrEFH-like"/>
</dbReference>
<name>Q31G18_HYDCU</name>
<evidence type="ECO:0000313" key="2">
    <source>
        <dbReference type="EMBL" id="ABB41905.1"/>
    </source>
</evidence>
<feature type="chain" id="PRO_5004220365" evidence="1">
    <location>
        <begin position="25"/>
        <end position="183"/>
    </location>
</feature>
<protein>
    <submittedName>
        <fullName evidence="2">Uncharacterized protein</fullName>
    </submittedName>
</protein>
<proteinExistence type="predicted"/>
<organism evidence="2">
    <name type="scientific">Hydrogenovibrio crunogenus (strain DSM 25203 / XCL-2)</name>
    <name type="common">Thiomicrospira crunogena</name>
    <dbReference type="NCBI Taxonomy" id="317025"/>
    <lineage>
        <taxon>Bacteria</taxon>
        <taxon>Pseudomonadati</taxon>
        <taxon>Pseudomonadota</taxon>
        <taxon>Gammaproteobacteria</taxon>
        <taxon>Thiotrichales</taxon>
        <taxon>Piscirickettsiaceae</taxon>
        <taxon>Hydrogenovibrio</taxon>
    </lineage>
</organism>
<sequence>MIRQSFQFILLALLLTFISVSVQADVSNIHPNVQKILDQTDVPEGVVFDIETLDSDALNSLAPYVIQQIELIRKRYPDVDIAVVTHGAEEFALQKQAQSQNADLHAMFNRLVTDQSVSVHVCGAVGGLKNLTREDFPEFVSYSDSGMAQLNDYKALGYQVVVIKQLSEKERKALFETPKKFIQ</sequence>
<dbReference type="KEGG" id="tcx:Tcr_1310"/>
<dbReference type="EMBL" id="CP000109">
    <property type="protein sequence ID" value="ABB41905.1"/>
    <property type="molecule type" value="Genomic_DNA"/>
</dbReference>
<evidence type="ECO:0000256" key="1">
    <source>
        <dbReference type="SAM" id="SignalP"/>
    </source>
</evidence>
<feature type="signal peptide" evidence="1">
    <location>
        <begin position="1"/>
        <end position="24"/>
    </location>
</feature>
<accession>Q31G18</accession>
<dbReference type="OrthoDB" id="5786769at2"/>
<dbReference type="HOGENOM" id="CLU_1414590_0_0_6"/>
<dbReference type="SUPFAM" id="SSF75169">
    <property type="entry name" value="DsrEFH-like"/>
    <property type="match status" value="1"/>
</dbReference>